<evidence type="ECO:0000256" key="3">
    <source>
        <dbReference type="ARBA" id="ARBA00022692"/>
    </source>
</evidence>
<dbReference type="GO" id="GO:0032979">
    <property type="term" value="P:protein insertion into mitochondrial inner membrane from matrix"/>
    <property type="evidence" value="ECO:0007669"/>
    <property type="project" value="TreeGrafter"/>
</dbReference>
<keyword evidence="4" id="KW-0999">Mitochondrion inner membrane</keyword>
<keyword evidence="5" id="KW-0809">Transit peptide</keyword>
<feature type="compositionally biased region" description="Polar residues" evidence="10">
    <location>
        <begin position="103"/>
        <end position="119"/>
    </location>
</feature>
<keyword evidence="14" id="KW-1185">Reference proteome</keyword>
<keyword evidence="7" id="KW-0496">Mitochondrion</keyword>
<evidence type="ECO:0000256" key="8">
    <source>
        <dbReference type="ARBA" id="ARBA00023136"/>
    </source>
</evidence>
<feature type="transmembrane region" description="Helical" evidence="11">
    <location>
        <begin position="260"/>
        <end position="287"/>
    </location>
</feature>
<dbReference type="OrthoDB" id="2148490at2759"/>
<dbReference type="AlphaFoldDB" id="A0A9P4MKI5"/>
<keyword evidence="6 11" id="KW-1133">Transmembrane helix</keyword>
<name>A0A9P4MKI5_9PEZI</name>
<reference evidence="13" key="1">
    <citation type="journal article" date="2020" name="Stud. Mycol.">
        <title>101 Dothideomycetes genomes: a test case for predicting lifestyles and emergence of pathogens.</title>
        <authorList>
            <person name="Haridas S."/>
            <person name="Albert R."/>
            <person name="Binder M."/>
            <person name="Bloem J."/>
            <person name="Labutti K."/>
            <person name="Salamov A."/>
            <person name="Andreopoulos B."/>
            <person name="Baker S."/>
            <person name="Barry K."/>
            <person name="Bills G."/>
            <person name="Bluhm B."/>
            <person name="Cannon C."/>
            <person name="Castanera R."/>
            <person name="Culley D."/>
            <person name="Daum C."/>
            <person name="Ezra D."/>
            <person name="Gonzalez J."/>
            <person name="Henrissat B."/>
            <person name="Kuo A."/>
            <person name="Liang C."/>
            <person name="Lipzen A."/>
            <person name="Lutzoni F."/>
            <person name="Magnuson J."/>
            <person name="Mondo S."/>
            <person name="Nolan M."/>
            <person name="Ohm R."/>
            <person name="Pangilinan J."/>
            <person name="Park H.-J."/>
            <person name="Ramirez L."/>
            <person name="Alfaro M."/>
            <person name="Sun H."/>
            <person name="Tritt A."/>
            <person name="Yoshinaga Y."/>
            <person name="Zwiers L.-H."/>
            <person name="Turgeon B."/>
            <person name="Goodwin S."/>
            <person name="Spatafora J."/>
            <person name="Crous P."/>
            <person name="Grigoriev I."/>
        </authorList>
    </citation>
    <scope>NUCLEOTIDE SEQUENCE</scope>
    <source>
        <strain evidence="13">CBS 260.36</strain>
    </source>
</reference>
<evidence type="ECO:0000256" key="6">
    <source>
        <dbReference type="ARBA" id="ARBA00022989"/>
    </source>
</evidence>
<feature type="domain" description="Membrane insertase YidC/Oxa/ALB C-terminal" evidence="12">
    <location>
        <begin position="185"/>
        <end position="377"/>
    </location>
</feature>
<dbReference type="PANTHER" id="PTHR12428">
    <property type="entry name" value="OXA1"/>
    <property type="match status" value="1"/>
</dbReference>
<evidence type="ECO:0000256" key="1">
    <source>
        <dbReference type="ARBA" id="ARBA00004448"/>
    </source>
</evidence>
<dbReference type="CDD" id="cd20069">
    <property type="entry name" value="5TM_Oxa1-like"/>
    <property type="match status" value="1"/>
</dbReference>
<evidence type="ECO:0000313" key="14">
    <source>
        <dbReference type="Proteomes" id="UP000799439"/>
    </source>
</evidence>
<dbReference type="InterPro" id="IPR028055">
    <property type="entry name" value="YidC/Oxa/ALB_C"/>
</dbReference>
<evidence type="ECO:0000256" key="9">
    <source>
        <dbReference type="RuleBase" id="RU003945"/>
    </source>
</evidence>
<comment type="caution">
    <text evidence="13">The sequence shown here is derived from an EMBL/GenBank/DDBJ whole genome shotgun (WGS) entry which is preliminary data.</text>
</comment>
<dbReference type="EMBL" id="ML996085">
    <property type="protein sequence ID" value="KAF2153179.1"/>
    <property type="molecule type" value="Genomic_DNA"/>
</dbReference>
<evidence type="ECO:0000259" key="12">
    <source>
        <dbReference type="Pfam" id="PF02096"/>
    </source>
</evidence>
<feature type="region of interest" description="Disordered" evidence="10">
    <location>
        <begin position="523"/>
        <end position="566"/>
    </location>
</feature>
<evidence type="ECO:0000256" key="11">
    <source>
        <dbReference type="SAM" id="Phobius"/>
    </source>
</evidence>
<evidence type="ECO:0000256" key="2">
    <source>
        <dbReference type="ARBA" id="ARBA00009877"/>
    </source>
</evidence>
<sequence>MMPSRGIQLGGRAVKASQFQLRYGSRNFSSGPSRPLVLNLARQSKAFTLSQEQRRNISWNPVNWVSSGHAPVQPAAAREAYTPVDPTPAAAAATPVAPLPVQETHTPTETQAQAVTTSNSESPVAADVSASSPIDVNLDTVSVFEPAAQEHIGYLHSLGLDYGWGPTSMVQWALEHIHVYSGMPWWGSLMATSVLIRVCIIPLTIKMSDNQARMSAIKPMLDPLQKQMQVALKNNDQLGMQKARQEMNIIRARSGFKFKWMGFAVVGNMVFAYCSFKLLRAMAALPVPGFLDGGAFWFQNLTLADPYYIIPGVMALGFHVATRLGTETGVDPYAAQPGMRTVMLYVLPAVICVSMAWFSAALTLWMATGGLVSIMVGRVLQNPEMRERMGLFPMPTKNPEQMNTIANFFREEATEAAPRVIDVQGTRSTSGSSSSNNSTGRMHYQAPRVNNTKAHNDVATHFAETANFEAPTAAAVARAAPSPLQEPKKGLLERYVNWGSARINDLGESYSLIGRKATGLIKKAQGIAGQKSDDDLPESKTKSKEYLRQAREYERRYEEEKRRGWR</sequence>
<evidence type="ECO:0000256" key="4">
    <source>
        <dbReference type="ARBA" id="ARBA00022792"/>
    </source>
</evidence>
<evidence type="ECO:0000256" key="10">
    <source>
        <dbReference type="SAM" id="MobiDB-lite"/>
    </source>
</evidence>
<evidence type="ECO:0000256" key="5">
    <source>
        <dbReference type="ARBA" id="ARBA00022946"/>
    </source>
</evidence>
<comment type="subcellular location">
    <subcellularLocation>
        <location evidence="9">Membrane</location>
        <topology evidence="9">Multi-pass membrane protein</topology>
    </subcellularLocation>
    <subcellularLocation>
        <location evidence="1">Mitochondrion inner membrane</location>
        <topology evidence="1">Multi-pass membrane protein</topology>
    </subcellularLocation>
</comment>
<evidence type="ECO:0000313" key="13">
    <source>
        <dbReference type="EMBL" id="KAF2153179.1"/>
    </source>
</evidence>
<protein>
    <recommendedName>
        <fullName evidence="12">Membrane insertase YidC/Oxa/ALB C-terminal domain-containing protein</fullName>
    </recommendedName>
</protein>
<feature type="compositionally biased region" description="Basic and acidic residues" evidence="10">
    <location>
        <begin position="531"/>
        <end position="566"/>
    </location>
</feature>
<proteinExistence type="inferred from homology"/>
<accession>A0A9P4MKI5</accession>
<dbReference type="GO" id="GO:0032977">
    <property type="term" value="F:membrane insertase activity"/>
    <property type="evidence" value="ECO:0007669"/>
    <property type="project" value="InterPro"/>
</dbReference>
<gene>
    <name evidence="13" type="ORF">K461DRAFT_267806</name>
</gene>
<dbReference type="InterPro" id="IPR001708">
    <property type="entry name" value="YidC/ALB3/OXA1/COX18"/>
</dbReference>
<dbReference type="GO" id="GO:0005743">
    <property type="term" value="C:mitochondrial inner membrane"/>
    <property type="evidence" value="ECO:0007669"/>
    <property type="project" value="UniProtKB-SubCell"/>
</dbReference>
<dbReference type="PANTHER" id="PTHR12428:SF66">
    <property type="entry name" value="MITOCHONDRIAL INNER MEMBRANE PROTEIN OXA1L"/>
    <property type="match status" value="1"/>
</dbReference>
<dbReference type="Pfam" id="PF02096">
    <property type="entry name" value="60KD_IMP"/>
    <property type="match status" value="1"/>
</dbReference>
<keyword evidence="3 9" id="KW-0812">Transmembrane</keyword>
<keyword evidence="8 11" id="KW-0472">Membrane</keyword>
<dbReference type="Proteomes" id="UP000799439">
    <property type="component" value="Unassembled WGS sequence"/>
</dbReference>
<feature type="transmembrane region" description="Helical" evidence="11">
    <location>
        <begin position="338"/>
        <end position="358"/>
    </location>
</feature>
<feature type="transmembrane region" description="Helical" evidence="11">
    <location>
        <begin position="185"/>
        <end position="205"/>
    </location>
</feature>
<feature type="region of interest" description="Disordered" evidence="10">
    <location>
        <begin position="103"/>
        <end position="128"/>
    </location>
</feature>
<comment type="similarity">
    <text evidence="2 9">Belongs to the OXA1/ALB3/YidC family.</text>
</comment>
<organism evidence="13 14">
    <name type="scientific">Myriangium duriaei CBS 260.36</name>
    <dbReference type="NCBI Taxonomy" id="1168546"/>
    <lineage>
        <taxon>Eukaryota</taxon>
        <taxon>Fungi</taxon>
        <taxon>Dikarya</taxon>
        <taxon>Ascomycota</taxon>
        <taxon>Pezizomycotina</taxon>
        <taxon>Dothideomycetes</taxon>
        <taxon>Dothideomycetidae</taxon>
        <taxon>Myriangiales</taxon>
        <taxon>Myriangiaceae</taxon>
        <taxon>Myriangium</taxon>
    </lineage>
</organism>
<evidence type="ECO:0000256" key="7">
    <source>
        <dbReference type="ARBA" id="ARBA00023128"/>
    </source>
</evidence>
<feature type="transmembrane region" description="Helical" evidence="11">
    <location>
        <begin position="307"/>
        <end position="326"/>
    </location>
</feature>